<dbReference type="AlphaFoldDB" id="A0A5N6S3C2"/>
<keyword evidence="8" id="KW-1185">Reference proteome</keyword>
<dbReference type="InterPro" id="IPR004839">
    <property type="entry name" value="Aminotransferase_I/II_large"/>
</dbReference>
<evidence type="ECO:0000256" key="1">
    <source>
        <dbReference type="ARBA" id="ARBA00001933"/>
    </source>
</evidence>
<dbReference type="EMBL" id="QDAG01000006">
    <property type="protein sequence ID" value="KAE8128010.1"/>
    <property type="molecule type" value="Genomic_DNA"/>
</dbReference>
<name>A0A5N6S3C2_9BIFI</name>
<dbReference type="InterPro" id="IPR015422">
    <property type="entry name" value="PyrdxlP-dep_Trfase_small"/>
</dbReference>
<keyword evidence="7" id="KW-0808">Transferase</keyword>
<evidence type="ECO:0000313" key="8">
    <source>
        <dbReference type="Proteomes" id="UP000325415"/>
    </source>
</evidence>
<proteinExistence type="inferred from homology"/>
<gene>
    <name evidence="7" type="ORF">DDE84_06345</name>
</gene>
<dbReference type="InterPro" id="IPR051798">
    <property type="entry name" value="Class-II_PLP-Dep_Aminotrans"/>
</dbReference>
<dbReference type="InterPro" id="IPR015424">
    <property type="entry name" value="PyrdxlP-dep_Trfase"/>
</dbReference>
<evidence type="ECO:0000256" key="2">
    <source>
        <dbReference type="ARBA" id="ARBA00012224"/>
    </source>
</evidence>
<dbReference type="Proteomes" id="UP000325415">
    <property type="component" value="Unassembled WGS sequence"/>
</dbReference>
<dbReference type="SUPFAM" id="SSF53383">
    <property type="entry name" value="PLP-dependent transferases"/>
    <property type="match status" value="1"/>
</dbReference>
<dbReference type="InterPro" id="IPR015421">
    <property type="entry name" value="PyrdxlP-dep_Trfase_major"/>
</dbReference>
<accession>A0A5N6S3C2</accession>
<dbReference type="Pfam" id="PF00155">
    <property type="entry name" value="Aminotran_1_2"/>
    <property type="match status" value="1"/>
</dbReference>
<evidence type="ECO:0000259" key="6">
    <source>
        <dbReference type="Pfam" id="PF00155"/>
    </source>
</evidence>
<comment type="caution">
    <text evidence="7">The sequence shown here is derived from an EMBL/GenBank/DDBJ whole genome shotgun (WGS) entry which is preliminary data.</text>
</comment>
<comment type="similarity">
    <text evidence="5">Belongs to the class-II pyridoxal-phosphate-dependent aminotransferase family. MalY/PatB cystathionine beta-lyase subfamily.</text>
</comment>
<evidence type="ECO:0000256" key="3">
    <source>
        <dbReference type="ARBA" id="ARBA00022898"/>
    </source>
</evidence>
<evidence type="ECO:0000256" key="4">
    <source>
        <dbReference type="ARBA" id="ARBA00023239"/>
    </source>
</evidence>
<organism evidence="7 8">
    <name type="scientific">Bifidobacterium tibiigranuli</name>
    <dbReference type="NCBI Taxonomy" id="2172043"/>
    <lineage>
        <taxon>Bacteria</taxon>
        <taxon>Bacillati</taxon>
        <taxon>Actinomycetota</taxon>
        <taxon>Actinomycetes</taxon>
        <taxon>Bifidobacteriales</taxon>
        <taxon>Bifidobacteriaceae</taxon>
        <taxon>Bifidobacterium</taxon>
    </lineage>
</organism>
<keyword evidence="7" id="KW-0032">Aminotransferase</keyword>
<dbReference type="PANTHER" id="PTHR43525">
    <property type="entry name" value="PROTEIN MALY"/>
    <property type="match status" value="1"/>
</dbReference>
<comment type="cofactor">
    <cofactor evidence="1">
        <name>pyridoxal 5'-phosphate</name>
        <dbReference type="ChEBI" id="CHEBI:597326"/>
    </cofactor>
</comment>
<sequence>MHNGVMETSTFTITGFNPDSIDHETADDLAKRGSDKWTRYPGCIGAFIAEMDYGLAPCIQEAIENATEECALGYIPDPWKRRVAEACADWQQQHYDWDVSPDCIRPVPDVLEAYEIFLREIVKSGNAVIVPTPAYMPFLSVPPLYGIKVIEIDMLQEGEEWLFDFDAIEDAFKNGCRAFVLCNPHNPIGKVLTLDEELRLSALASQYGVRIFSDEIHAPFVFDGYTHVPFASINETTAIQAITATSASKSFNIPGTKCAQVLLTNPKDLVLWMERAQWSEHQTATIGAIATTAAYTRAEPWFLEALKYVRSNFELLDDQMHGRFSKVGYVPPQGTYIAWLDFTPLGIEHPTEYFLEHAGVALTDGVECGEIGKGCVRMNFAMPHPLLVECLDRMYNALHADALL</sequence>
<reference evidence="7 8" key="1">
    <citation type="submission" date="2018-04" db="EMBL/GenBank/DDBJ databases">
        <authorList>
            <person name="Eckel V.P."/>
            <person name="Vogel R.F."/>
        </authorList>
    </citation>
    <scope>NUCLEOTIDE SEQUENCE [LARGE SCALE GENOMIC DNA]</scope>
    <source>
        <strain evidence="8">TMW 2.1764</strain>
    </source>
</reference>
<keyword evidence="3" id="KW-0663">Pyridoxal phosphate</keyword>
<protein>
    <recommendedName>
        <fullName evidence="2">cysteine-S-conjugate beta-lyase</fullName>
        <ecNumber evidence="2">4.4.1.13</ecNumber>
    </recommendedName>
</protein>
<dbReference type="PANTHER" id="PTHR43525:SF2">
    <property type="entry name" value="CYSTATHIONINE BETA-LYASE-RELATED"/>
    <property type="match status" value="1"/>
</dbReference>
<dbReference type="Gene3D" id="3.40.640.10">
    <property type="entry name" value="Type I PLP-dependent aspartate aminotransferase-like (Major domain)"/>
    <property type="match status" value="1"/>
</dbReference>
<dbReference type="GO" id="GO:0047804">
    <property type="term" value="F:cysteine-S-conjugate beta-lyase activity"/>
    <property type="evidence" value="ECO:0007669"/>
    <property type="project" value="UniProtKB-EC"/>
</dbReference>
<dbReference type="GO" id="GO:0030170">
    <property type="term" value="F:pyridoxal phosphate binding"/>
    <property type="evidence" value="ECO:0007669"/>
    <property type="project" value="InterPro"/>
</dbReference>
<evidence type="ECO:0000256" key="5">
    <source>
        <dbReference type="ARBA" id="ARBA00037974"/>
    </source>
</evidence>
<dbReference type="Gene3D" id="3.90.1150.10">
    <property type="entry name" value="Aspartate Aminotransferase, domain 1"/>
    <property type="match status" value="1"/>
</dbReference>
<keyword evidence="4" id="KW-0456">Lyase</keyword>
<feature type="domain" description="Aminotransferase class I/classII large" evidence="6">
    <location>
        <begin position="74"/>
        <end position="389"/>
    </location>
</feature>
<evidence type="ECO:0000313" key="7">
    <source>
        <dbReference type="EMBL" id="KAE8128010.1"/>
    </source>
</evidence>
<dbReference type="CDD" id="cd00609">
    <property type="entry name" value="AAT_like"/>
    <property type="match status" value="1"/>
</dbReference>
<dbReference type="EC" id="4.4.1.13" evidence="2"/>
<dbReference type="GO" id="GO:0008483">
    <property type="term" value="F:transaminase activity"/>
    <property type="evidence" value="ECO:0007669"/>
    <property type="project" value="UniProtKB-KW"/>
</dbReference>